<comment type="caution">
    <text evidence="1">The sequence shown here is derived from an EMBL/GenBank/DDBJ whole genome shotgun (WGS) entry which is preliminary data.</text>
</comment>
<protein>
    <submittedName>
        <fullName evidence="1">Uncharacterized protein</fullName>
    </submittedName>
</protein>
<organism evidence="1 2">
    <name type="scientific">Pleurodeles waltl</name>
    <name type="common">Iberian ribbed newt</name>
    <dbReference type="NCBI Taxonomy" id="8319"/>
    <lineage>
        <taxon>Eukaryota</taxon>
        <taxon>Metazoa</taxon>
        <taxon>Chordata</taxon>
        <taxon>Craniata</taxon>
        <taxon>Vertebrata</taxon>
        <taxon>Euteleostomi</taxon>
        <taxon>Amphibia</taxon>
        <taxon>Batrachia</taxon>
        <taxon>Caudata</taxon>
        <taxon>Salamandroidea</taxon>
        <taxon>Salamandridae</taxon>
        <taxon>Pleurodelinae</taxon>
        <taxon>Pleurodeles</taxon>
    </lineage>
</organism>
<sequence>MMTHSLAGKDGLDYYPTPGKEKAGCKFRYVHQLLPSTTSGQGKGLAQWDRVADLCLAVPEHSNSPSSRQSARAGDTFPGRWLMAKRSTTSASLLSKPVEETVNRILPLQRYLVRMVLLDVQLGRSRLGRCAVVRCGAQGDAQCRTT</sequence>
<dbReference type="EMBL" id="JANPWB010000005">
    <property type="protein sequence ID" value="KAJ1187575.1"/>
    <property type="molecule type" value="Genomic_DNA"/>
</dbReference>
<evidence type="ECO:0000313" key="1">
    <source>
        <dbReference type="EMBL" id="KAJ1187575.1"/>
    </source>
</evidence>
<dbReference type="Proteomes" id="UP001066276">
    <property type="component" value="Chromosome 3_1"/>
</dbReference>
<name>A0AAV7UGW0_PLEWA</name>
<keyword evidence="2" id="KW-1185">Reference proteome</keyword>
<accession>A0AAV7UGW0</accession>
<evidence type="ECO:0000313" key="2">
    <source>
        <dbReference type="Proteomes" id="UP001066276"/>
    </source>
</evidence>
<proteinExistence type="predicted"/>
<dbReference type="AlphaFoldDB" id="A0AAV7UGW0"/>
<reference evidence="1" key="1">
    <citation type="journal article" date="2022" name="bioRxiv">
        <title>Sequencing and chromosome-scale assembly of the giantPleurodeles waltlgenome.</title>
        <authorList>
            <person name="Brown T."/>
            <person name="Elewa A."/>
            <person name="Iarovenko S."/>
            <person name="Subramanian E."/>
            <person name="Araus A.J."/>
            <person name="Petzold A."/>
            <person name="Susuki M."/>
            <person name="Suzuki K.-i.T."/>
            <person name="Hayashi T."/>
            <person name="Toyoda A."/>
            <person name="Oliveira C."/>
            <person name="Osipova E."/>
            <person name="Leigh N.D."/>
            <person name="Simon A."/>
            <person name="Yun M.H."/>
        </authorList>
    </citation>
    <scope>NUCLEOTIDE SEQUENCE</scope>
    <source>
        <strain evidence="1">20211129_DDA</strain>
        <tissue evidence="1">Liver</tissue>
    </source>
</reference>
<gene>
    <name evidence="1" type="ORF">NDU88_004350</name>
</gene>